<evidence type="ECO:0000313" key="4">
    <source>
        <dbReference type="Proteomes" id="UP001499854"/>
    </source>
</evidence>
<evidence type="ECO:0000256" key="2">
    <source>
        <dbReference type="SAM" id="Phobius"/>
    </source>
</evidence>
<comment type="caution">
    <text evidence="3">The sequence shown here is derived from an EMBL/GenBank/DDBJ whole genome shotgun (WGS) entry which is preliminary data.</text>
</comment>
<dbReference type="RefSeq" id="WP_344658567.1">
    <property type="nucleotide sequence ID" value="NZ_BAAAQM010000021.1"/>
</dbReference>
<feature type="region of interest" description="Disordered" evidence="1">
    <location>
        <begin position="17"/>
        <end position="41"/>
    </location>
</feature>
<keyword evidence="2" id="KW-1133">Transmembrane helix</keyword>
<name>A0ABN2RVS2_9ACTN</name>
<feature type="transmembrane region" description="Helical" evidence="2">
    <location>
        <begin position="50"/>
        <end position="75"/>
    </location>
</feature>
<accession>A0ABN2RVS2</accession>
<dbReference type="Proteomes" id="UP001499854">
    <property type="component" value="Unassembled WGS sequence"/>
</dbReference>
<sequence length="118" mass="12404">MTEMTMDKLTELAAPAEAKAPSVAAQTSNAAARTPNAAAKPAAPSVHRRALLTWMAVYPTITLVQTLLGTHVAAYPLPVRTLVVTALVAPLVVYLVLPTVMKAHAGLLRRLAGRRISG</sequence>
<organism evidence="3 4">
    <name type="scientific">Catenulispora subtropica</name>
    <dbReference type="NCBI Taxonomy" id="450798"/>
    <lineage>
        <taxon>Bacteria</taxon>
        <taxon>Bacillati</taxon>
        <taxon>Actinomycetota</taxon>
        <taxon>Actinomycetes</taxon>
        <taxon>Catenulisporales</taxon>
        <taxon>Catenulisporaceae</taxon>
        <taxon>Catenulispora</taxon>
    </lineage>
</organism>
<reference evidence="3 4" key="1">
    <citation type="journal article" date="2019" name="Int. J. Syst. Evol. Microbiol.">
        <title>The Global Catalogue of Microorganisms (GCM) 10K type strain sequencing project: providing services to taxonomists for standard genome sequencing and annotation.</title>
        <authorList>
            <consortium name="The Broad Institute Genomics Platform"/>
            <consortium name="The Broad Institute Genome Sequencing Center for Infectious Disease"/>
            <person name="Wu L."/>
            <person name="Ma J."/>
        </authorList>
    </citation>
    <scope>NUCLEOTIDE SEQUENCE [LARGE SCALE GENOMIC DNA]</scope>
    <source>
        <strain evidence="3 4">JCM 16013</strain>
    </source>
</reference>
<proteinExistence type="predicted"/>
<keyword evidence="4" id="KW-1185">Reference proteome</keyword>
<keyword evidence="2" id="KW-0472">Membrane</keyword>
<evidence type="ECO:0000256" key="1">
    <source>
        <dbReference type="SAM" id="MobiDB-lite"/>
    </source>
</evidence>
<gene>
    <name evidence="3" type="ORF">GCM10009838_39910</name>
</gene>
<evidence type="ECO:0000313" key="3">
    <source>
        <dbReference type="EMBL" id="GAA1975714.1"/>
    </source>
</evidence>
<keyword evidence="2" id="KW-0812">Transmembrane</keyword>
<protein>
    <submittedName>
        <fullName evidence="3">Uncharacterized protein</fullName>
    </submittedName>
</protein>
<feature type="transmembrane region" description="Helical" evidence="2">
    <location>
        <begin position="81"/>
        <end position="101"/>
    </location>
</feature>
<dbReference type="EMBL" id="BAAAQM010000021">
    <property type="protein sequence ID" value="GAA1975714.1"/>
    <property type="molecule type" value="Genomic_DNA"/>
</dbReference>